<evidence type="ECO:0000256" key="3">
    <source>
        <dbReference type="ARBA" id="ARBA00022927"/>
    </source>
</evidence>
<evidence type="ECO:0000256" key="2">
    <source>
        <dbReference type="ARBA" id="ARBA00022448"/>
    </source>
</evidence>
<organism evidence="4 5">
    <name type="scientific">Podila minutissima</name>
    <dbReference type="NCBI Taxonomy" id="64525"/>
    <lineage>
        <taxon>Eukaryota</taxon>
        <taxon>Fungi</taxon>
        <taxon>Fungi incertae sedis</taxon>
        <taxon>Mucoromycota</taxon>
        <taxon>Mortierellomycotina</taxon>
        <taxon>Mortierellomycetes</taxon>
        <taxon>Mortierellales</taxon>
        <taxon>Mortierellaceae</taxon>
        <taxon>Podila</taxon>
    </lineage>
</organism>
<dbReference type="SUPFAM" id="SSF48452">
    <property type="entry name" value="TPR-like"/>
    <property type="match status" value="1"/>
</dbReference>
<comment type="similarity">
    <text evidence="1">Belongs to the SNAP family.</text>
</comment>
<evidence type="ECO:0000256" key="1">
    <source>
        <dbReference type="ARBA" id="ARBA00010050"/>
    </source>
</evidence>
<dbReference type="GO" id="GO:0005774">
    <property type="term" value="C:vacuolar membrane"/>
    <property type="evidence" value="ECO:0007669"/>
    <property type="project" value="TreeGrafter"/>
</dbReference>
<dbReference type="AlphaFoldDB" id="A0A9P5SMU3"/>
<dbReference type="GO" id="GO:0019905">
    <property type="term" value="F:syntaxin binding"/>
    <property type="evidence" value="ECO:0007669"/>
    <property type="project" value="TreeGrafter"/>
</dbReference>
<dbReference type="Gene3D" id="1.25.40.10">
    <property type="entry name" value="Tetratricopeptide repeat domain"/>
    <property type="match status" value="1"/>
</dbReference>
<gene>
    <name evidence="4" type="primary">SEC17</name>
    <name evidence="4" type="ORF">BG006_002853</name>
</gene>
<keyword evidence="3" id="KW-0653">Protein transport</keyword>
<dbReference type="GO" id="GO:0006886">
    <property type="term" value="P:intracellular protein transport"/>
    <property type="evidence" value="ECO:0007669"/>
    <property type="project" value="InterPro"/>
</dbReference>
<name>A0A9P5SMU3_9FUNG</name>
<reference evidence="4" key="1">
    <citation type="journal article" date="2020" name="Fungal Divers.">
        <title>Resolving the Mortierellaceae phylogeny through synthesis of multi-gene phylogenetics and phylogenomics.</title>
        <authorList>
            <person name="Vandepol N."/>
            <person name="Liber J."/>
            <person name="Desiro A."/>
            <person name="Na H."/>
            <person name="Kennedy M."/>
            <person name="Barry K."/>
            <person name="Grigoriev I.V."/>
            <person name="Miller A.N."/>
            <person name="O'Donnell K."/>
            <person name="Stajich J.E."/>
            <person name="Bonito G."/>
        </authorList>
    </citation>
    <scope>NUCLEOTIDE SEQUENCE</scope>
    <source>
        <strain evidence="4">NVP1</strain>
    </source>
</reference>
<dbReference type="PRINTS" id="PR00448">
    <property type="entry name" value="NSFATTACHMNT"/>
</dbReference>
<dbReference type="InterPro" id="IPR000744">
    <property type="entry name" value="NSF_attach"/>
</dbReference>
<dbReference type="EMBL" id="JAAAUY010000171">
    <property type="protein sequence ID" value="KAF9334020.1"/>
    <property type="molecule type" value="Genomic_DNA"/>
</dbReference>
<dbReference type="PANTHER" id="PTHR13768">
    <property type="entry name" value="SOLUBLE NSF ATTACHMENT PROTEIN SNAP"/>
    <property type="match status" value="1"/>
</dbReference>
<proteinExistence type="inferred from homology"/>
<sequence length="114" mass="13018">MRSHHGCMLKEATIAYELKEYEVAIKQLKLIAIASADNQLMKWSLKEYLLKAGLCHLATNDLVSTRNALTRYKEMDASLRKRLKRVDSSNKLDGWKTKILLDVRNTIGEDVGLL</sequence>
<dbReference type="InterPro" id="IPR011990">
    <property type="entry name" value="TPR-like_helical_dom_sf"/>
</dbReference>
<protein>
    <submittedName>
        <fullName evidence="4">Vesicular-fusion protein S17</fullName>
    </submittedName>
</protein>
<dbReference type="GO" id="GO:0031201">
    <property type="term" value="C:SNARE complex"/>
    <property type="evidence" value="ECO:0007669"/>
    <property type="project" value="TreeGrafter"/>
</dbReference>
<accession>A0A9P5SMU3</accession>
<keyword evidence="5" id="KW-1185">Reference proteome</keyword>
<dbReference type="Proteomes" id="UP000696485">
    <property type="component" value="Unassembled WGS sequence"/>
</dbReference>
<dbReference type="GO" id="GO:0035494">
    <property type="term" value="P:SNARE complex disassembly"/>
    <property type="evidence" value="ECO:0007669"/>
    <property type="project" value="TreeGrafter"/>
</dbReference>
<comment type="caution">
    <text evidence="4">The sequence shown here is derived from an EMBL/GenBank/DDBJ whole genome shotgun (WGS) entry which is preliminary data.</text>
</comment>
<dbReference type="GO" id="GO:0005483">
    <property type="term" value="F:soluble NSF attachment protein activity"/>
    <property type="evidence" value="ECO:0007669"/>
    <property type="project" value="TreeGrafter"/>
</dbReference>
<evidence type="ECO:0000313" key="5">
    <source>
        <dbReference type="Proteomes" id="UP000696485"/>
    </source>
</evidence>
<evidence type="ECO:0000313" key="4">
    <source>
        <dbReference type="EMBL" id="KAF9334020.1"/>
    </source>
</evidence>
<dbReference type="PANTHER" id="PTHR13768:SF8">
    <property type="entry name" value="ALPHA-SOLUBLE NSF ATTACHMENT PROTEIN"/>
    <property type="match status" value="1"/>
</dbReference>
<dbReference type="Pfam" id="PF14938">
    <property type="entry name" value="SNAP"/>
    <property type="match status" value="1"/>
</dbReference>
<keyword evidence="2" id="KW-0813">Transport</keyword>